<reference evidence="3" key="2">
    <citation type="journal article" date="2018" name="Environ. Microbiol.">
        <title>Bloom of a denitrifying methanotroph, 'Candidatus Methylomirabilis limnetica', in a deep stratified lake.</title>
        <authorList>
            <person name="Graf J.S."/>
            <person name="Mayr M.J."/>
            <person name="Marchant H.K."/>
            <person name="Tienken D."/>
            <person name="Hach P.F."/>
            <person name="Brand A."/>
            <person name="Schubert C.J."/>
            <person name="Kuypers M.M."/>
            <person name="Milucka J."/>
        </authorList>
    </citation>
    <scope>NUCLEOTIDE SEQUENCE [LARGE SCALE GENOMIC DNA]</scope>
    <source>
        <strain evidence="3">Zug</strain>
    </source>
</reference>
<dbReference type="Pfam" id="PF01809">
    <property type="entry name" value="YidD"/>
    <property type="match status" value="1"/>
</dbReference>
<gene>
    <name evidence="2" type="ORF">CLG94_01195</name>
</gene>
<dbReference type="Proteomes" id="UP000241436">
    <property type="component" value="Unassembled WGS sequence"/>
</dbReference>
<dbReference type="AlphaFoldDB" id="A0A2T4U0M7"/>
<keyword evidence="3" id="KW-1185">Reference proteome</keyword>
<reference evidence="2 3" key="1">
    <citation type="submission" date="2017-09" db="EMBL/GenBank/DDBJ databases">
        <title>Bloom of a denitrifying methanotroph, Candidatus Methylomirabilis limnetica, in a deep stratified lake.</title>
        <authorList>
            <person name="Graf J.S."/>
            <person name="Marchant H.K."/>
            <person name="Tienken D."/>
            <person name="Hach P.F."/>
            <person name="Brand A."/>
            <person name="Schubert C.J."/>
            <person name="Kuypers M.M."/>
            <person name="Milucka J."/>
        </authorList>
    </citation>
    <scope>NUCLEOTIDE SEQUENCE [LARGE SCALE GENOMIC DNA]</scope>
    <source>
        <strain evidence="2 3">Zug</strain>
    </source>
</reference>
<comment type="similarity">
    <text evidence="1">Belongs to the UPF0161 family.</text>
</comment>
<comment type="subcellular location">
    <subcellularLocation>
        <location evidence="1">Cell membrane</location>
        <topology evidence="1">Peripheral membrane protein</topology>
        <orientation evidence="1">Cytoplasmic side</orientation>
    </subcellularLocation>
</comment>
<dbReference type="HAMAP" id="MF_00386">
    <property type="entry name" value="UPF0161_YidD"/>
    <property type="match status" value="1"/>
</dbReference>
<proteinExistence type="inferred from homology"/>
<accession>A0A2T4U0M7</accession>
<dbReference type="PANTHER" id="PTHR33383:SF1">
    <property type="entry name" value="MEMBRANE PROTEIN INSERTION EFFICIENCY FACTOR-RELATED"/>
    <property type="match status" value="1"/>
</dbReference>
<dbReference type="OrthoDB" id="9801753at2"/>
<evidence type="ECO:0000313" key="2">
    <source>
        <dbReference type="EMBL" id="PTL36916.1"/>
    </source>
</evidence>
<protein>
    <recommendedName>
        <fullName evidence="1">Putative membrane protein insertion efficiency factor</fullName>
    </recommendedName>
</protein>
<dbReference type="NCBIfam" id="TIGR00278">
    <property type="entry name" value="membrane protein insertion efficiency factor YidD"/>
    <property type="match status" value="1"/>
</dbReference>
<dbReference type="SMART" id="SM01234">
    <property type="entry name" value="Haemolytic"/>
    <property type="match status" value="1"/>
</dbReference>
<organism evidence="2 3">
    <name type="scientific">Candidatus Methylomirabilis limnetica</name>
    <dbReference type="NCBI Taxonomy" id="2033718"/>
    <lineage>
        <taxon>Bacteria</taxon>
        <taxon>Candidatus Methylomirabilota</taxon>
        <taxon>Candidatus Methylomirabilia</taxon>
        <taxon>Candidatus Methylomirabilales</taxon>
        <taxon>Candidatus Methylomirabilaceae</taxon>
        <taxon>Candidatus Methylomirabilis</taxon>
    </lineage>
</organism>
<dbReference type="GO" id="GO:0005886">
    <property type="term" value="C:plasma membrane"/>
    <property type="evidence" value="ECO:0007669"/>
    <property type="project" value="UniProtKB-SubCell"/>
</dbReference>
<comment type="function">
    <text evidence="1">Could be involved in insertion of integral membrane proteins into the membrane.</text>
</comment>
<evidence type="ECO:0000256" key="1">
    <source>
        <dbReference type="HAMAP-Rule" id="MF_00386"/>
    </source>
</evidence>
<dbReference type="EMBL" id="NVQC01000009">
    <property type="protein sequence ID" value="PTL36916.1"/>
    <property type="molecule type" value="Genomic_DNA"/>
</dbReference>
<dbReference type="PANTHER" id="PTHR33383">
    <property type="entry name" value="MEMBRANE PROTEIN INSERTION EFFICIENCY FACTOR-RELATED"/>
    <property type="match status" value="1"/>
</dbReference>
<sequence length="71" mass="7921">MMPANIARGILLVYKTIVSPLLPQSCRFYPSCADYASEAIGRYGLARGMLFAVRRLARCHPWCQGGYDPVK</sequence>
<name>A0A2T4U0M7_9BACT</name>
<comment type="caution">
    <text evidence="2">The sequence shown here is derived from an EMBL/GenBank/DDBJ whole genome shotgun (WGS) entry which is preliminary data.</text>
</comment>
<keyword evidence="1" id="KW-0472">Membrane</keyword>
<keyword evidence="1" id="KW-1003">Cell membrane</keyword>
<dbReference type="InterPro" id="IPR002696">
    <property type="entry name" value="Membr_insert_effic_factor_YidD"/>
</dbReference>
<evidence type="ECO:0000313" key="3">
    <source>
        <dbReference type="Proteomes" id="UP000241436"/>
    </source>
</evidence>